<evidence type="ECO:0000256" key="1">
    <source>
        <dbReference type="SAM" id="SignalP"/>
    </source>
</evidence>
<name>A0A8C5CL83_GADMO</name>
<dbReference type="Ensembl" id="ENSGMOT00000057406.1">
    <property type="protein sequence ID" value="ENSGMOP00000061958.1"/>
    <property type="gene ID" value="ENSGMOG00000023616.1"/>
</dbReference>
<dbReference type="AlphaFoldDB" id="A0A8C5CL83"/>
<reference evidence="2" key="1">
    <citation type="submission" date="2025-08" db="UniProtKB">
        <authorList>
            <consortium name="Ensembl"/>
        </authorList>
    </citation>
    <scope>IDENTIFICATION</scope>
</reference>
<organism evidence="2 3">
    <name type="scientific">Gadus morhua</name>
    <name type="common">Atlantic cod</name>
    <dbReference type="NCBI Taxonomy" id="8049"/>
    <lineage>
        <taxon>Eukaryota</taxon>
        <taxon>Metazoa</taxon>
        <taxon>Chordata</taxon>
        <taxon>Craniata</taxon>
        <taxon>Vertebrata</taxon>
        <taxon>Euteleostomi</taxon>
        <taxon>Actinopterygii</taxon>
        <taxon>Neopterygii</taxon>
        <taxon>Teleostei</taxon>
        <taxon>Neoteleostei</taxon>
        <taxon>Acanthomorphata</taxon>
        <taxon>Zeiogadaria</taxon>
        <taxon>Gadariae</taxon>
        <taxon>Gadiformes</taxon>
        <taxon>Gadoidei</taxon>
        <taxon>Gadidae</taxon>
        <taxon>Gadus</taxon>
    </lineage>
</organism>
<accession>A0A8C5CL83</accession>
<feature type="chain" id="PRO_5034147462" description="Leptin" evidence="1">
    <location>
        <begin position="23"/>
        <end position="144"/>
    </location>
</feature>
<evidence type="ECO:0000313" key="2">
    <source>
        <dbReference type="Ensembl" id="ENSGMOP00000061958.1"/>
    </source>
</evidence>
<evidence type="ECO:0008006" key="4">
    <source>
        <dbReference type="Google" id="ProtNLM"/>
    </source>
</evidence>
<reference evidence="2" key="2">
    <citation type="submission" date="2025-09" db="UniProtKB">
        <authorList>
            <consortium name="Ensembl"/>
        </authorList>
    </citation>
    <scope>IDENTIFICATION</scope>
</reference>
<dbReference type="GeneTree" id="ENSGT01030000234865"/>
<dbReference type="Proteomes" id="UP000694546">
    <property type="component" value="Chromosome 19"/>
</dbReference>
<proteinExistence type="predicted"/>
<sequence>VHVFLYFSLLWVSVVMLPTCTALPTQAESTKNTINYIARTTLVHIKPVTTMDAFPPQGAASPPIPDPPTIGDLNSISKYLSLLEAELKGLGLAQIEADVSSLKGFVPRLVGEERFPVTRWYECLRKVQVYLEELLRHTGQLGVC</sequence>
<feature type="signal peptide" evidence="1">
    <location>
        <begin position="1"/>
        <end position="22"/>
    </location>
</feature>
<keyword evidence="1" id="KW-0732">Signal</keyword>
<protein>
    <recommendedName>
        <fullName evidence="4">Leptin</fullName>
    </recommendedName>
</protein>
<evidence type="ECO:0000313" key="3">
    <source>
        <dbReference type="Proteomes" id="UP000694546"/>
    </source>
</evidence>
<keyword evidence="3" id="KW-1185">Reference proteome</keyword>